<keyword evidence="6 8" id="KW-0722">Serine protease inhibitor</keyword>
<dbReference type="InterPro" id="IPR036819">
    <property type="entry name" value="Subtilisin_inhibitor-like_sf"/>
</dbReference>
<dbReference type="GO" id="GO:0008233">
    <property type="term" value="F:peptidase activity"/>
    <property type="evidence" value="ECO:0007669"/>
    <property type="project" value="UniProtKB-KW"/>
</dbReference>
<protein>
    <submittedName>
        <fullName evidence="11">Protease</fullName>
    </submittedName>
</protein>
<keyword evidence="12" id="KW-1185">Reference proteome</keyword>
<evidence type="ECO:0000256" key="3">
    <source>
        <dbReference type="ARBA" id="ARBA00011738"/>
    </source>
</evidence>
<keyword evidence="11" id="KW-0378">Hydrolase</keyword>
<evidence type="ECO:0000259" key="10">
    <source>
        <dbReference type="Pfam" id="PF00720"/>
    </source>
</evidence>
<keyword evidence="5 8" id="KW-0646">Protease inhibitor</keyword>
<evidence type="ECO:0000256" key="5">
    <source>
        <dbReference type="ARBA" id="ARBA00022690"/>
    </source>
</evidence>
<evidence type="ECO:0000256" key="4">
    <source>
        <dbReference type="ARBA" id="ARBA00022525"/>
    </source>
</evidence>
<evidence type="ECO:0000256" key="6">
    <source>
        <dbReference type="ARBA" id="ARBA00022900"/>
    </source>
</evidence>
<dbReference type="GeneID" id="301546759"/>
<dbReference type="RefSeq" id="WP_189096153.1">
    <property type="nucleotide sequence ID" value="NZ_BMND01000002.1"/>
</dbReference>
<feature type="chain" id="PRO_5046808189" evidence="9">
    <location>
        <begin position="34"/>
        <end position="137"/>
    </location>
</feature>
<proteinExistence type="inferred from homology"/>
<comment type="subcellular location">
    <subcellularLocation>
        <location evidence="1">Secreted</location>
    </subcellularLocation>
</comment>
<comment type="similarity">
    <text evidence="2 8">Belongs to the protease inhibitor I16 (SSI) family.</text>
</comment>
<feature type="domain" description="Subtilisin inhibitor" evidence="10">
    <location>
        <begin position="42"/>
        <end position="123"/>
    </location>
</feature>
<evidence type="ECO:0000256" key="2">
    <source>
        <dbReference type="ARBA" id="ARBA00010472"/>
    </source>
</evidence>
<dbReference type="EMBL" id="BMND01000002">
    <property type="protein sequence ID" value="GGN35638.1"/>
    <property type="molecule type" value="Genomic_DNA"/>
</dbReference>
<evidence type="ECO:0000256" key="8">
    <source>
        <dbReference type="RuleBase" id="RU003471"/>
    </source>
</evidence>
<evidence type="ECO:0000313" key="12">
    <source>
        <dbReference type="Proteomes" id="UP000600080"/>
    </source>
</evidence>
<name>A0ABQ2J3J6_9ACTN</name>
<comment type="subunit">
    <text evidence="3">Homodimer.</text>
</comment>
<comment type="caution">
    <text evidence="11">The sequence shown here is derived from an EMBL/GenBank/DDBJ whole genome shotgun (WGS) entry which is preliminary data.</text>
</comment>
<keyword evidence="9" id="KW-0732">Signal</keyword>
<dbReference type="InterPro" id="IPR023549">
    <property type="entry name" value="Subtilisin_inhibitor"/>
</dbReference>
<reference evidence="12" key="1">
    <citation type="journal article" date="2019" name="Int. J. Syst. Evol. Microbiol.">
        <title>The Global Catalogue of Microorganisms (GCM) 10K type strain sequencing project: providing services to taxonomists for standard genome sequencing and annotation.</title>
        <authorList>
            <consortium name="The Broad Institute Genomics Platform"/>
            <consortium name="The Broad Institute Genome Sequencing Center for Infectious Disease"/>
            <person name="Wu L."/>
            <person name="Ma J."/>
        </authorList>
    </citation>
    <scope>NUCLEOTIDE SEQUENCE [LARGE SCALE GENOMIC DNA]</scope>
    <source>
        <strain evidence="12">CGMCC 4.7323</strain>
    </source>
</reference>
<gene>
    <name evidence="11" type="ORF">GCM10012285_08800</name>
</gene>
<dbReference type="InterPro" id="IPR000691">
    <property type="entry name" value="Prot_inh_I16_SSI"/>
</dbReference>
<sequence length="137" mass="14588">MSVSRGRRSARTAALAALSTALLGVLCAVPAGADEPPMDQGLQLTVSGAANTWVRGVRLSCPDAYRRHPHARAACDALTWAHGDLDALPGEPHSCTREFDPVTVTATGTWRGSPVNWRKEFPNACTMDSATGPVFRF</sequence>
<dbReference type="SUPFAM" id="SSF55399">
    <property type="entry name" value="Subtilisin inhibitor"/>
    <property type="match status" value="1"/>
</dbReference>
<dbReference type="Gene3D" id="3.30.350.10">
    <property type="entry name" value="Subtilisin inhibitor-like"/>
    <property type="match status" value="1"/>
</dbReference>
<dbReference type="Pfam" id="PF00720">
    <property type="entry name" value="SSI"/>
    <property type="match status" value="1"/>
</dbReference>
<dbReference type="GO" id="GO:0006508">
    <property type="term" value="P:proteolysis"/>
    <property type="evidence" value="ECO:0007669"/>
    <property type="project" value="UniProtKB-KW"/>
</dbReference>
<evidence type="ECO:0000313" key="11">
    <source>
        <dbReference type="EMBL" id="GGN35638.1"/>
    </source>
</evidence>
<keyword evidence="7" id="KW-1015">Disulfide bond</keyword>
<organism evidence="11 12">
    <name type="scientific">Streptomyces kronopolitis</name>
    <dbReference type="NCBI Taxonomy" id="1612435"/>
    <lineage>
        <taxon>Bacteria</taxon>
        <taxon>Bacillati</taxon>
        <taxon>Actinomycetota</taxon>
        <taxon>Actinomycetes</taxon>
        <taxon>Kitasatosporales</taxon>
        <taxon>Streptomycetaceae</taxon>
        <taxon>Streptomyces</taxon>
    </lineage>
</organism>
<evidence type="ECO:0000256" key="1">
    <source>
        <dbReference type="ARBA" id="ARBA00004613"/>
    </source>
</evidence>
<keyword evidence="4" id="KW-0964">Secreted</keyword>
<evidence type="ECO:0000256" key="7">
    <source>
        <dbReference type="ARBA" id="ARBA00023157"/>
    </source>
</evidence>
<dbReference type="Proteomes" id="UP000600080">
    <property type="component" value="Unassembled WGS sequence"/>
</dbReference>
<accession>A0ABQ2J3J6</accession>
<evidence type="ECO:0000256" key="9">
    <source>
        <dbReference type="SAM" id="SignalP"/>
    </source>
</evidence>
<feature type="signal peptide" evidence="9">
    <location>
        <begin position="1"/>
        <end position="33"/>
    </location>
</feature>
<keyword evidence="11" id="KW-0645">Protease</keyword>
<dbReference type="PRINTS" id="PR00294">
    <property type="entry name" value="SSBTLNINHBTR"/>
</dbReference>